<evidence type="ECO:0000313" key="1">
    <source>
        <dbReference type="EMBL" id="CBY11235.1"/>
    </source>
</evidence>
<reference evidence="1" key="1">
    <citation type="journal article" date="2010" name="Science">
        <title>Plasticity of animal genome architecture unmasked by rapid evolution of a pelagic tunicate.</title>
        <authorList>
            <person name="Denoeud F."/>
            <person name="Henriet S."/>
            <person name="Mungpakdee S."/>
            <person name="Aury J.M."/>
            <person name="Da Silva C."/>
            <person name="Brinkmann H."/>
            <person name="Mikhaleva J."/>
            <person name="Olsen L.C."/>
            <person name="Jubin C."/>
            <person name="Canestro C."/>
            <person name="Bouquet J.M."/>
            <person name="Danks G."/>
            <person name="Poulain J."/>
            <person name="Campsteijn C."/>
            <person name="Adamski M."/>
            <person name="Cross I."/>
            <person name="Yadetie F."/>
            <person name="Muffato M."/>
            <person name="Louis A."/>
            <person name="Butcher S."/>
            <person name="Tsagkogeorga G."/>
            <person name="Konrad A."/>
            <person name="Singh S."/>
            <person name="Jensen M.F."/>
            <person name="Cong E.H."/>
            <person name="Eikeseth-Otteraa H."/>
            <person name="Noel B."/>
            <person name="Anthouard V."/>
            <person name="Porcel B.M."/>
            <person name="Kachouri-Lafond R."/>
            <person name="Nishino A."/>
            <person name="Ugolini M."/>
            <person name="Chourrout P."/>
            <person name="Nishida H."/>
            <person name="Aasland R."/>
            <person name="Huzurbazar S."/>
            <person name="Westhof E."/>
            <person name="Delsuc F."/>
            <person name="Lehrach H."/>
            <person name="Reinhardt R."/>
            <person name="Weissenbach J."/>
            <person name="Roy S.W."/>
            <person name="Artiguenave F."/>
            <person name="Postlethwait J.H."/>
            <person name="Manak J.R."/>
            <person name="Thompson E.M."/>
            <person name="Jaillon O."/>
            <person name="Du Pasquier L."/>
            <person name="Boudinot P."/>
            <person name="Liberles D.A."/>
            <person name="Volff J.N."/>
            <person name="Philippe H."/>
            <person name="Lenhard B."/>
            <person name="Roest Crollius H."/>
            <person name="Wincker P."/>
            <person name="Chourrout D."/>
        </authorList>
    </citation>
    <scope>NUCLEOTIDE SEQUENCE [LARGE SCALE GENOMIC DNA]</scope>
</reference>
<dbReference type="InParanoid" id="E4XMM8"/>
<evidence type="ECO:0000313" key="2">
    <source>
        <dbReference type="Proteomes" id="UP000001307"/>
    </source>
</evidence>
<protein>
    <submittedName>
        <fullName evidence="1">Uncharacterized protein</fullName>
    </submittedName>
</protein>
<name>E4XMM8_OIKDI</name>
<keyword evidence="2" id="KW-1185">Reference proteome</keyword>
<proteinExistence type="predicted"/>
<dbReference type="Proteomes" id="UP000001307">
    <property type="component" value="Unassembled WGS sequence"/>
</dbReference>
<sequence>MIDRQKVSLARALVKARVRPRAKHDFLHSVKRQFDTRFEKKTSSLLYQVQFHIYSQKTTNAAILN</sequence>
<organism evidence="1">
    <name type="scientific">Oikopleura dioica</name>
    <name type="common">Tunicate</name>
    <dbReference type="NCBI Taxonomy" id="34765"/>
    <lineage>
        <taxon>Eukaryota</taxon>
        <taxon>Metazoa</taxon>
        <taxon>Chordata</taxon>
        <taxon>Tunicata</taxon>
        <taxon>Appendicularia</taxon>
        <taxon>Copelata</taxon>
        <taxon>Oikopleuridae</taxon>
        <taxon>Oikopleura</taxon>
    </lineage>
</organism>
<gene>
    <name evidence="1" type="ORF">GSOID_T00015422001</name>
</gene>
<dbReference type="AlphaFoldDB" id="E4XMM8"/>
<dbReference type="EMBL" id="FN653078">
    <property type="protein sequence ID" value="CBY11235.1"/>
    <property type="molecule type" value="Genomic_DNA"/>
</dbReference>
<accession>E4XMM8</accession>